<feature type="chain" id="PRO_5046009767" evidence="1">
    <location>
        <begin position="30"/>
        <end position="68"/>
    </location>
</feature>
<dbReference type="EMBL" id="JADIKI010000021">
    <property type="protein sequence ID" value="MFK2853436.1"/>
    <property type="molecule type" value="Genomic_DNA"/>
</dbReference>
<accession>A0ABW8IGL6</accession>
<protein>
    <submittedName>
        <fullName evidence="2">Uncharacterized protein</fullName>
    </submittedName>
</protein>
<dbReference type="Proteomes" id="UP001620409">
    <property type="component" value="Unassembled WGS sequence"/>
</dbReference>
<keyword evidence="1" id="KW-0732">Signal</keyword>
<evidence type="ECO:0000313" key="2">
    <source>
        <dbReference type="EMBL" id="MFK2853436.1"/>
    </source>
</evidence>
<feature type="signal peptide" evidence="1">
    <location>
        <begin position="1"/>
        <end position="29"/>
    </location>
</feature>
<dbReference type="RefSeq" id="WP_380016647.1">
    <property type="nucleotide sequence ID" value="NZ_JADIKI010000021.1"/>
</dbReference>
<comment type="caution">
    <text evidence="2">The sequence shown here is derived from an EMBL/GenBank/DDBJ whole genome shotgun (WGS) entry which is preliminary data.</text>
</comment>
<sequence>MKTLRKASFYCVLGLATAMLCPAPLSAQAASNTAQMAPDSHRLEQSFSDDNGKTWEQNFVANLTRIKS</sequence>
<gene>
    <name evidence="2" type="ORF">ISP18_02350</name>
</gene>
<proteinExistence type="predicted"/>
<reference evidence="2 3" key="1">
    <citation type="submission" date="2020-10" db="EMBL/GenBank/DDBJ databases">
        <title>Phylogeny of dyella-like bacteria.</title>
        <authorList>
            <person name="Fu J."/>
        </authorList>
    </citation>
    <scope>NUCLEOTIDE SEQUENCE [LARGE SCALE GENOMIC DNA]</scope>
    <source>
        <strain evidence="2 3">DHG40</strain>
    </source>
</reference>
<keyword evidence="3" id="KW-1185">Reference proteome</keyword>
<organism evidence="2 3">
    <name type="scientific">Dyella humi</name>
    <dbReference type="NCBI Taxonomy" id="1770547"/>
    <lineage>
        <taxon>Bacteria</taxon>
        <taxon>Pseudomonadati</taxon>
        <taxon>Pseudomonadota</taxon>
        <taxon>Gammaproteobacteria</taxon>
        <taxon>Lysobacterales</taxon>
        <taxon>Rhodanobacteraceae</taxon>
        <taxon>Dyella</taxon>
    </lineage>
</organism>
<evidence type="ECO:0000313" key="3">
    <source>
        <dbReference type="Proteomes" id="UP001620409"/>
    </source>
</evidence>
<evidence type="ECO:0000256" key="1">
    <source>
        <dbReference type="SAM" id="SignalP"/>
    </source>
</evidence>
<name>A0ABW8IGL6_9GAMM</name>